<feature type="domain" description="Glycosyl transferase family 1" evidence="2">
    <location>
        <begin position="193"/>
        <end position="352"/>
    </location>
</feature>
<reference evidence="4 5" key="1">
    <citation type="journal article" date="2016" name="Nat. Commun.">
        <title>Thousands of microbial genomes shed light on interconnected biogeochemical processes in an aquifer system.</title>
        <authorList>
            <person name="Anantharaman K."/>
            <person name="Brown C.T."/>
            <person name="Hug L.A."/>
            <person name="Sharon I."/>
            <person name="Castelle C.J."/>
            <person name="Probst A.J."/>
            <person name="Thomas B.C."/>
            <person name="Singh A."/>
            <person name="Wilkins M.J."/>
            <person name="Karaoz U."/>
            <person name="Brodie E.L."/>
            <person name="Williams K.H."/>
            <person name="Hubbard S.S."/>
            <person name="Banfield J.F."/>
        </authorList>
    </citation>
    <scope>NUCLEOTIDE SEQUENCE [LARGE SCALE GENOMIC DNA]</scope>
</reference>
<dbReference type="SUPFAM" id="SSF53756">
    <property type="entry name" value="UDP-Glycosyltransferase/glycogen phosphorylase"/>
    <property type="match status" value="1"/>
</dbReference>
<proteinExistence type="predicted"/>
<keyword evidence="1" id="KW-0808">Transferase</keyword>
<gene>
    <name evidence="4" type="ORF">A2786_01260</name>
</gene>
<dbReference type="Pfam" id="PF13439">
    <property type="entry name" value="Glyco_transf_4"/>
    <property type="match status" value="1"/>
</dbReference>
<dbReference type="CDD" id="cd03809">
    <property type="entry name" value="GT4_MtfB-like"/>
    <property type="match status" value="1"/>
</dbReference>
<dbReference type="InterPro" id="IPR028098">
    <property type="entry name" value="Glyco_trans_4-like_N"/>
</dbReference>
<dbReference type="InterPro" id="IPR001296">
    <property type="entry name" value="Glyco_trans_1"/>
</dbReference>
<dbReference type="Pfam" id="PF00534">
    <property type="entry name" value="Glycos_transf_1"/>
    <property type="match status" value="1"/>
</dbReference>
<evidence type="ECO:0000313" key="5">
    <source>
        <dbReference type="Proteomes" id="UP000179233"/>
    </source>
</evidence>
<dbReference type="AlphaFoldDB" id="A0A1G1VRY5"/>
<dbReference type="PANTHER" id="PTHR46401:SF2">
    <property type="entry name" value="GLYCOSYLTRANSFERASE WBBK-RELATED"/>
    <property type="match status" value="1"/>
</dbReference>
<dbReference type="GO" id="GO:0009103">
    <property type="term" value="P:lipopolysaccharide biosynthetic process"/>
    <property type="evidence" value="ECO:0007669"/>
    <property type="project" value="TreeGrafter"/>
</dbReference>
<accession>A0A1G1VRY5</accession>
<evidence type="ECO:0000259" key="3">
    <source>
        <dbReference type="Pfam" id="PF13439"/>
    </source>
</evidence>
<dbReference type="GO" id="GO:0016757">
    <property type="term" value="F:glycosyltransferase activity"/>
    <property type="evidence" value="ECO:0007669"/>
    <property type="project" value="InterPro"/>
</dbReference>
<evidence type="ECO:0000313" key="4">
    <source>
        <dbReference type="EMBL" id="OGY18130.1"/>
    </source>
</evidence>
<evidence type="ECO:0000259" key="2">
    <source>
        <dbReference type="Pfam" id="PF00534"/>
    </source>
</evidence>
<feature type="domain" description="Glycosyltransferase subfamily 4-like N-terminal" evidence="3">
    <location>
        <begin position="73"/>
        <end position="171"/>
    </location>
</feature>
<dbReference type="FunFam" id="3.40.50.2000:FF:000119">
    <property type="entry name" value="Glycosyl transferase group 1"/>
    <property type="match status" value="1"/>
</dbReference>
<dbReference type="Proteomes" id="UP000179233">
    <property type="component" value="Unassembled WGS sequence"/>
</dbReference>
<dbReference type="EMBL" id="MHCJ01000003">
    <property type="protein sequence ID" value="OGY18130.1"/>
    <property type="molecule type" value="Genomic_DNA"/>
</dbReference>
<comment type="caution">
    <text evidence="4">The sequence shown here is derived from an EMBL/GenBank/DDBJ whole genome shotgun (WGS) entry which is preliminary data.</text>
</comment>
<organism evidence="4 5">
    <name type="scientific">Candidatus Chisholmbacteria bacterium RIFCSPHIGHO2_01_FULL_52_32</name>
    <dbReference type="NCBI Taxonomy" id="1797591"/>
    <lineage>
        <taxon>Bacteria</taxon>
        <taxon>Candidatus Chisholmiibacteriota</taxon>
    </lineage>
</organism>
<evidence type="ECO:0008006" key="6">
    <source>
        <dbReference type="Google" id="ProtNLM"/>
    </source>
</evidence>
<name>A0A1G1VRY5_9BACT</name>
<sequence>MNVGIDASRAFVSERTGTEKYSLKLLEALGKVDDRNRYIMYTRTLKGLTLQGGSGGRFAVREIGWPRLWTQGGLAARTWVDRLDVLFIPAHTLPVLRRPRLKTVVTIHGLEYEYLPQYYQFPQKVYLTWSTRYAVRSATRLIAVSRFTASELVSRMGADSSKIRVIHEGVDALGYSKSYSDNVKHSVLEGFGVRKPYVLFVGVVQPRKNLVRLVEAFSLTVNRLLGERKGFPDLTLVIAGKLGWMVEETLKAPQKFGVADRVKFLGFVEDKHLPFLMQEAELLVQPSLTEGFGLPVLEAMAAGTPVVAARAGALPEVCGDAAILVDPVDVVNIADGLFQGLTHKEMRRRLTKLGLERVKQFTWEKAAQKTLEVLEEAVGESR</sequence>
<dbReference type="PANTHER" id="PTHR46401">
    <property type="entry name" value="GLYCOSYLTRANSFERASE WBBK-RELATED"/>
    <property type="match status" value="1"/>
</dbReference>
<evidence type="ECO:0000256" key="1">
    <source>
        <dbReference type="ARBA" id="ARBA00022679"/>
    </source>
</evidence>
<protein>
    <recommendedName>
        <fullName evidence="6">Glycosyltransferase family 1 protein</fullName>
    </recommendedName>
</protein>
<dbReference type="Gene3D" id="3.40.50.2000">
    <property type="entry name" value="Glycogen Phosphorylase B"/>
    <property type="match status" value="2"/>
</dbReference>